<accession>F0WLJ4</accession>
<protein>
    <submittedName>
        <fullName evidence="1">AlNc14C146G7382 protein</fullName>
    </submittedName>
    <submittedName>
        <fullName evidence="2">AlNc14C228G9258 protein</fullName>
    </submittedName>
</protein>
<dbReference type="HOGENOM" id="CLU_2311403_0_0_1"/>
<dbReference type="AlphaFoldDB" id="F0WLJ4"/>
<reference evidence="1" key="1">
    <citation type="journal article" date="2011" name="PLoS Biol.">
        <title>Gene gain and loss during evolution of obligate parasitism in the white rust pathogen of Arabidopsis thaliana.</title>
        <authorList>
            <person name="Kemen E."/>
            <person name="Gardiner A."/>
            <person name="Schultz-Larsen T."/>
            <person name="Kemen A.C."/>
            <person name="Balmuth A.L."/>
            <person name="Robert-Seilaniantz A."/>
            <person name="Bailey K."/>
            <person name="Holub E."/>
            <person name="Studholme D.J."/>
            <person name="Maclean D."/>
            <person name="Jones J.D."/>
        </authorList>
    </citation>
    <scope>NUCLEOTIDE SEQUENCE</scope>
</reference>
<proteinExistence type="predicted"/>
<sequence>MINQGTEVKKAIQDPQTTKLSIPLVCDSKAINMPSTTRTRWLLFAIRFGRARTWVAFLQHHCICRIHKRTVGTNEMCKLPCSTLGSIVCVIARNGEFAQA</sequence>
<dbReference type="EMBL" id="FR824191">
    <property type="protein sequence ID" value="CCA22158.1"/>
    <property type="molecule type" value="Genomic_DNA"/>
</dbReference>
<name>F0WLJ4_9STRA</name>
<organism evidence="1">
    <name type="scientific">Albugo laibachii Nc14</name>
    <dbReference type="NCBI Taxonomy" id="890382"/>
    <lineage>
        <taxon>Eukaryota</taxon>
        <taxon>Sar</taxon>
        <taxon>Stramenopiles</taxon>
        <taxon>Oomycota</taxon>
        <taxon>Peronosporomycetes</taxon>
        <taxon>Albuginales</taxon>
        <taxon>Albuginaceae</taxon>
        <taxon>Albugo</taxon>
    </lineage>
</organism>
<dbReference type="EMBL" id="FR824273">
    <property type="protein sequence ID" value="CCA24238.1"/>
    <property type="molecule type" value="Genomic_DNA"/>
</dbReference>
<evidence type="ECO:0000313" key="1">
    <source>
        <dbReference type="EMBL" id="CCA22158.1"/>
    </source>
</evidence>
<evidence type="ECO:0000313" key="2">
    <source>
        <dbReference type="EMBL" id="CCA24238.1"/>
    </source>
</evidence>
<gene>
    <name evidence="1" type="primary">AlNc14C146G7382</name>
    <name evidence="2" type="synonym">AlNc14C228G9258</name>
    <name evidence="1" type="ORF">ALNC14_083010</name>
    <name evidence="2" type="ORF">ALNC14_103820</name>
</gene>
<reference evidence="1" key="2">
    <citation type="submission" date="2011-02" db="EMBL/GenBank/DDBJ databases">
        <authorList>
            <person name="MacLean D."/>
        </authorList>
    </citation>
    <scope>NUCLEOTIDE SEQUENCE</scope>
</reference>